<gene>
    <name evidence="1" type="ORF">EZS28_028852</name>
</gene>
<evidence type="ECO:0000313" key="2">
    <source>
        <dbReference type="Proteomes" id="UP000324800"/>
    </source>
</evidence>
<feature type="non-terminal residue" evidence="1">
    <location>
        <position position="1"/>
    </location>
</feature>
<comment type="caution">
    <text evidence="1">The sequence shown here is derived from an EMBL/GenBank/DDBJ whole genome shotgun (WGS) entry which is preliminary data.</text>
</comment>
<evidence type="ECO:0008006" key="3">
    <source>
        <dbReference type="Google" id="ProtNLM"/>
    </source>
</evidence>
<sequence>KSTPYKQEVKDLSPSGRIKNDCSSIFTLGDANADFIYLNNEGQDNQVDPSVDCVRDTDNAGPSCKFIKYGEPQLYINSDPGDYTIILTGTYTLNSAINLGKISTVREIKSQQERKQLIINGDCIDEINTGKVIFNNLNFNYLGSSLSVISQGGYNSNIEIIDCIVTNAQTNFRLISKYGNGKLDIEGFEFQEKTIEIRVIGIEHSAIINNCQFQYIITTADLYDIGQGGVFRIDASNQAQVLIINSEFYQCQTDLGHTINTIIHAYVEDENSQLIFGDGVLFDTCSSNYVGGGLNADIRNGAQLIFEGDCKFIDCSVSGLGGGLAAQCLGEGSLIQCLGELLFDNCSSFSYGGGKASLTRCESSVSGGGIYIYIEENEDIQLTGEMQFTNCIGGDYGGGMYIQSYNNNSNIHVTGQLLFDNCTSIRAGGGLYFFSLNQSISFENIISFKDCSSQGDGGGISACCYDEGIIEFIGELNFDNCSATYYGGGGYFFATSNGHIVTNNIICNNCKAEGGGGIYIFSWGSNDVVELSQLMTLIELSGIITFVDCIGQYGGGLYIDLYKSGQVIISNRCTLLNCSSILGNGGGIFSDIISGTLNIENATFDSCSCTQPGNGGGIALIQGISSIISITNSSFINCKTISNSSDQSYGWGGAIFIQTSVTAENLNESNFLMRDLVFNGCSAVNSIGNNIHIQSSNTYNTGIAIALNSLLTVKDTPNLYTSPEYSNDYMGIDESKVIDGNEPYSVHEPLFLAAQTDSVTKQYYIRSFNSFDENECSSTSPCKTTNYILSQSPPEGFVKGLSVAIINQFSIRNK</sequence>
<accession>A0A5J4V0M8</accession>
<name>A0A5J4V0M8_9EUKA</name>
<proteinExistence type="predicted"/>
<protein>
    <recommendedName>
        <fullName evidence="3">Right handed beta helix domain-containing protein</fullName>
    </recommendedName>
</protein>
<dbReference type="Proteomes" id="UP000324800">
    <property type="component" value="Unassembled WGS sequence"/>
</dbReference>
<dbReference type="SMART" id="SM00710">
    <property type="entry name" value="PbH1"/>
    <property type="match status" value="7"/>
</dbReference>
<reference evidence="1 2" key="1">
    <citation type="submission" date="2019-03" db="EMBL/GenBank/DDBJ databases">
        <title>Single cell metagenomics reveals metabolic interactions within the superorganism composed of flagellate Streblomastix strix and complex community of Bacteroidetes bacteria on its surface.</title>
        <authorList>
            <person name="Treitli S.C."/>
            <person name="Kolisko M."/>
            <person name="Husnik F."/>
            <person name="Keeling P."/>
            <person name="Hampl V."/>
        </authorList>
    </citation>
    <scope>NUCLEOTIDE SEQUENCE [LARGE SCALE GENOMIC DNA]</scope>
    <source>
        <strain evidence="1">ST1C</strain>
    </source>
</reference>
<organism evidence="1 2">
    <name type="scientific">Streblomastix strix</name>
    <dbReference type="NCBI Taxonomy" id="222440"/>
    <lineage>
        <taxon>Eukaryota</taxon>
        <taxon>Metamonada</taxon>
        <taxon>Preaxostyla</taxon>
        <taxon>Oxymonadida</taxon>
        <taxon>Streblomastigidae</taxon>
        <taxon>Streblomastix</taxon>
    </lineage>
</organism>
<dbReference type="InterPro" id="IPR006626">
    <property type="entry name" value="PbH1"/>
</dbReference>
<evidence type="ECO:0000313" key="1">
    <source>
        <dbReference type="EMBL" id="KAA6375621.1"/>
    </source>
</evidence>
<dbReference type="EMBL" id="SNRW01011105">
    <property type="protein sequence ID" value="KAA6375621.1"/>
    <property type="molecule type" value="Genomic_DNA"/>
</dbReference>
<dbReference type="AlphaFoldDB" id="A0A5J4V0M8"/>